<evidence type="ECO:0000313" key="1">
    <source>
        <dbReference type="EMBL" id="CAF1569923.1"/>
    </source>
</evidence>
<dbReference type="EMBL" id="CAJOBC010095491">
    <property type="protein sequence ID" value="CAF4433060.1"/>
    <property type="molecule type" value="Genomic_DNA"/>
</dbReference>
<evidence type="ECO:0000313" key="2">
    <source>
        <dbReference type="EMBL" id="CAF4433060.1"/>
    </source>
</evidence>
<dbReference type="Proteomes" id="UP000681722">
    <property type="component" value="Unassembled WGS sequence"/>
</dbReference>
<name>A0A815YGX8_9BILA</name>
<evidence type="ECO:0000313" key="3">
    <source>
        <dbReference type="Proteomes" id="UP000663829"/>
    </source>
</evidence>
<gene>
    <name evidence="1" type="ORF">GPM918_LOCUS40328</name>
    <name evidence="2" type="ORF">SRO942_LOCUS41264</name>
</gene>
<dbReference type="Proteomes" id="UP000663829">
    <property type="component" value="Unassembled WGS sequence"/>
</dbReference>
<sequence length="299" mass="35143">MYNTYQIDDIDMRPKEPWNATGEPQYYDQVYHYVSRVLNECSKLVEGFEHEYYQRSGPGTQSLVNNITSRQQASVVTLISWSKPLNELRNARQIMEIRNGKAIRDLLNDVKMNAIIGPVSEESVLLIKRILDRTTDMLYTQIPALAQKIEDVTNLMEQYFLSFYNIDNVKDIVQNKKKERMPDAYVETAYTYEKSRWQHLIQANRSIKTLREMSSRVEETKGIILSQLSKECQELAVRCDCDKIPYIFALPECFIEARRAIIALETWLQDDTTYNKFVQMQVYPKTYFILLMESYVSDQ</sequence>
<organism evidence="1 3">
    <name type="scientific">Didymodactylos carnosus</name>
    <dbReference type="NCBI Taxonomy" id="1234261"/>
    <lineage>
        <taxon>Eukaryota</taxon>
        <taxon>Metazoa</taxon>
        <taxon>Spiralia</taxon>
        <taxon>Gnathifera</taxon>
        <taxon>Rotifera</taxon>
        <taxon>Eurotatoria</taxon>
        <taxon>Bdelloidea</taxon>
        <taxon>Philodinida</taxon>
        <taxon>Philodinidae</taxon>
        <taxon>Didymodactylos</taxon>
    </lineage>
</organism>
<dbReference type="AlphaFoldDB" id="A0A815YGX8"/>
<comment type="caution">
    <text evidence="1">The sequence shown here is derived from an EMBL/GenBank/DDBJ whole genome shotgun (WGS) entry which is preliminary data.</text>
</comment>
<reference evidence="1" key="1">
    <citation type="submission" date="2021-02" db="EMBL/GenBank/DDBJ databases">
        <authorList>
            <person name="Nowell W R."/>
        </authorList>
    </citation>
    <scope>NUCLEOTIDE SEQUENCE</scope>
</reference>
<proteinExistence type="predicted"/>
<dbReference type="EMBL" id="CAJNOQ010029663">
    <property type="protein sequence ID" value="CAF1569923.1"/>
    <property type="molecule type" value="Genomic_DNA"/>
</dbReference>
<dbReference type="OrthoDB" id="6286837at2759"/>
<accession>A0A815YGX8</accession>
<keyword evidence="3" id="KW-1185">Reference proteome</keyword>
<protein>
    <submittedName>
        <fullName evidence="1">Uncharacterized protein</fullName>
    </submittedName>
</protein>